<reference evidence="2" key="1">
    <citation type="journal article" date="2017" name="Nat. Ecol. Evol.">
        <title>Genome expansion and lineage-specific genetic innovations in the forest pathogenic fungi Armillaria.</title>
        <authorList>
            <person name="Sipos G."/>
            <person name="Prasanna A.N."/>
            <person name="Walter M.C."/>
            <person name="O'Connor E."/>
            <person name="Balint B."/>
            <person name="Krizsan K."/>
            <person name="Kiss B."/>
            <person name="Hess J."/>
            <person name="Varga T."/>
            <person name="Slot J."/>
            <person name="Riley R."/>
            <person name="Boka B."/>
            <person name="Rigling D."/>
            <person name="Barry K."/>
            <person name="Lee J."/>
            <person name="Mihaltcheva S."/>
            <person name="LaButti K."/>
            <person name="Lipzen A."/>
            <person name="Waldron R."/>
            <person name="Moloney N.M."/>
            <person name="Sperisen C."/>
            <person name="Kredics L."/>
            <person name="Vagvoelgyi C."/>
            <person name="Patrignani A."/>
            <person name="Fitzpatrick D."/>
            <person name="Nagy I."/>
            <person name="Doyle S."/>
            <person name="Anderson J.B."/>
            <person name="Grigoriev I.V."/>
            <person name="Gueldener U."/>
            <person name="Muensterkoetter M."/>
            <person name="Nagy L.G."/>
        </authorList>
    </citation>
    <scope>NUCLEOTIDE SEQUENCE [LARGE SCALE GENOMIC DNA]</scope>
    <source>
        <strain evidence="2">Ar21-2</strain>
    </source>
</reference>
<organism evidence="1 2">
    <name type="scientific">Armillaria gallica</name>
    <name type="common">Bulbous honey fungus</name>
    <name type="synonym">Armillaria bulbosa</name>
    <dbReference type="NCBI Taxonomy" id="47427"/>
    <lineage>
        <taxon>Eukaryota</taxon>
        <taxon>Fungi</taxon>
        <taxon>Dikarya</taxon>
        <taxon>Basidiomycota</taxon>
        <taxon>Agaricomycotina</taxon>
        <taxon>Agaricomycetes</taxon>
        <taxon>Agaricomycetidae</taxon>
        <taxon>Agaricales</taxon>
        <taxon>Marasmiineae</taxon>
        <taxon>Physalacriaceae</taxon>
        <taxon>Armillaria</taxon>
    </lineage>
</organism>
<gene>
    <name evidence="1" type="ORF">ARMGADRAFT_158353</name>
</gene>
<keyword evidence="2" id="KW-1185">Reference proteome</keyword>
<name>A0A2H3CVG1_ARMGA</name>
<protein>
    <submittedName>
        <fullName evidence="1">Uncharacterized protein</fullName>
    </submittedName>
</protein>
<dbReference type="Proteomes" id="UP000217790">
    <property type="component" value="Unassembled WGS sequence"/>
</dbReference>
<dbReference type="AlphaFoldDB" id="A0A2H3CVG1"/>
<evidence type="ECO:0000313" key="1">
    <source>
        <dbReference type="EMBL" id="PBK79286.1"/>
    </source>
</evidence>
<dbReference type="InParanoid" id="A0A2H3CVG1"/>
<dbReference type="EMBL" id="KZ293791">
    <property type="protein sequence ID" value="PBK79286.1"/>
    <property type="molecule type" value="Genomic_DNA"/>
</dbReference>
<accession>A0A2H3CVG1</accession>
<evidence type="ECO:0000313" key="2">
    <source>
        <dbReference type="Proteomes" id="UP000217790"/>
    </source>
</evidence>
<proteinExistence type="predicted"/>
<sequence length="158" mass="17879">MLCWSGIQANAPYLASRYTHQVGEDNLSLHLTWTGTLASRVSDLVDFWPLLVEIYDTSKASRSSLPTVAELYPLERVLAPSRSLQMLGWRYTGVWTRYLSYHALYGFAVKRGTYSISSCFLTPSGQRSNVCFSTSKPTRRRRGQCPGCLNRRICKSDV</sequence>